<sequence>MSDNSKSKILFFDHSPIISGAEYSLLDILQGLKNKPVDYRLLTIKGSKLIKKTNDIGIETIEISLPERLLYINKNDFQRQPGKIIQSLGSVKKTVIEIYNILRRGKYDAIYTNTLKSHILGGLAGTMAGVKVIWHLRDIPIQPRPKRAIQLLATFIPDKIIAVSEAVGRQFGGRKVSVIHNGIDAQAIQKKAALEMPAEIQRIRESSGGGPTIGIVGQIARWKGQDVFLRAAKLLAEKLPQAKFLIIGEALFDEKEFKLELNNFVINNNLQKRVIFTGHLENVYPILKQLDVLVHCSVEPEPFGRVIIEAMALGVPVIATRGGAVEEIITNGENGLIVSPGDHQQLAGAVENILTDKTMRNKIVGNGTIKVPKVFGLREMLDEIYDLIRQLSLK</sequence>
<protein>
    <recommendedName>
        <fullName evidence="5">Glycosyl transferase family 1 domain-containing protein</fullName>
    </recommendedName>
</protein>
<dbReference type="InterPro" id="IPR001296">
    <property type="entry name" value="Glyco_trans_1"/>
</dbReference>
<dbReference type="PANTHER" id="PTHR12526:SF630">
    <property type="entry name" value="GLYCOSYLTRANSFERASE"/>
    <property type="match status" value="1"/>
</dbReference>
<name>A0A1F5R251_9BACT</name>
<dbReference type="PANTHER" id="PTHR12526">
    <property type="entry name" value="GLYCOSYLTRANSFERASE"/>
    <property type="match status" value="1"/>
</dbReference>
<dbReference type="EMBL" id="MFFM01000048">
    <property type="protein sequence ID" value="OGF08123.1"/>
    <property type="molecule type" value="Genomic_DNA"/>
</dbReference>
<proteinExistence type="predicted"/>
<organism evidence="3 4">
    <name type="scientific">Candidatus Edwardsbacteria bacterium GWF2_54_11</name>
    <dbReference type="NCBI Taxonomy" id="1817851"/>
    <lineage>
        <taxon>Bacteria</taxon>
        <taxon>Candidatus Edwardsiibacteriota</taxon>
    </lineage>
</organism>
<feature type="domain" description="Glycosyltransferase subfamily 4-like N-terminal" evidence="2">
    <location>
        <begin position="19"/>
        <end position="186"/>
    </location>
</feature>
<gene>
    <name evidence="3" type="ORF">A2024_08055</name>
</gene>
<dbReference type="AlphaFoldDB" id="A0A1F5R251"/>
<dbReference type="SUPFAM" id="SSF53756">
    <property type="entry name" value="UDP-Glycosyltransferase/glycogen phosphorylase"/>
    <property type="match status" value="1"/>
</dbReference>
<comment type="caution">
    <text evidence="3">The sequence shown here is derived from an EMBL/GenBank/DDBJ whole genome shotgun (WGS) entry which is preliminary data.</text>
</comment>
<reference evidence="3 4" key="1">
    <citation type="journal article" date="2016" name="Nat. Commun.">
        <title>Thousands of microbial genomes shed light on interconnected biogeochemical processes in an aquifer system.</title>
        <authorList>
            <person name="Anantharaman K."/>
            <person name="Brown C.T."/>
            <person name="Hug L.A."/>
            <person name="Sharon I."/>
            <person name="Castelle C.J."/>
            <person name="Probst A.J."/>
            <person name="Thomas B.C."/>
            <person name="Singh A."/>
            <person name="Wilkins M.J."/>
            <person name="Karaoz U."/>
            <person name="Brodie E.L."/>
            <person name="Williams K.H."/>
            <person name="Hubbard S.S."/>
            <person name="Banfield J.F."/>
        </authorList>
    </citation>
    <scope>NUCLEOTIDE SEQUENCE [LARGE SCALE GENOMIC DNA]</scope>
</reference>
<evidence type="ECO:0000259" key="1">
    <source>
        <dbReference type="Pfam" id="PF00534"/>
    </source>
</evidence>
<accession>A0A1F5R251</accession>
<dbReference type="GO" id="GO:0016757">
    <property type="term" value="F:glycosyltransferase activity"/>
    <property type="evidence" value="ECO:0007669"/>
    <property type="project" value="InterPro"/>
</dbReference>
<evidence type="ECO:0000313" key="4">
    <source>
        <dbReference type="Proteomes" id="UP000177230"/>
    </source>
</evidence>
<dbReference type="Pfam" id="PF13439">
    <property type="entry name" value="Glyco_transf_4"/>
    <property type="match status" value="1"/>
</dbReference>
<evidence type="ECO:0000259" key="2">
    <source>
        <dbReference type="Pfam" id="PF13439"/>
    </source>
</evidence>
<evidence type="ECO:0008006" key="5">
    <source>
        <dbReference type="Google" id="ProtNLM"/>
    </source>
</evidence>
<dbReference type="Gene3D" id="3.40.50.2000">
    <property type="entry name" value="Glycogen Phosphorylase B"/>
    <property type="match status" value="2"/>
</dbReference>
<dbReference type="InterPro" id="IPR028098">
    <property type="entry name" value="Glyco_trans_4-like_N"/>
</dbReference>
<feature type="domain" description="Glycosyl transferase family 1" evidence="1">
    <location>
        <begin position="201"/>
        <end position="367"/>
    </location>
</feature>
<dbReference type="CDD" id="cd03811">
    <property type="entry name" value="GT4_GT28_WabH-like"/>
    <property type="match status" value="1"/>
</dbReference>
<dbReference type="Proteomes" id="UP000177230">
    <property type="component" value="Unassembled WGS sequence"/>
</dbReference>
<dbReference type="Pfam" id="PF00534">
    <property type="entry name" value="Glycos_transf_1"/>
    <property type="match status" value="1"/>
</dbReference>
<evidence type="ECO:0000313" key="3">
    <source>
        <dbReference type="EMBL" id="OGF08123.1"/>
    </source>
</evidence>